<dbReference type="SUPFAM" id="SSF48371">
    <property type="entry name" value="ARM repeat"/>
    <property type="match status" value="1"/>
</dbReference>
<name>A0A1W0XEF8_HYPEX</name>
<feature type="region of interest" description="Disordered" evidence="6">
    <location>
        <begin position="1030"/>
        <end position="1055"/>
    </location>
</feature>
<dbReference type="AlphaFoldDB" id="A0A1W0XEF8"/>
<comment type="caution">
    <text evidence="8">The sequence shown here is derived from an EMBL/GenBank/DDBJ whole genome shotgun (WGS) entry which is preliminary data.</text>
</comment>
<evidence type="ECO:0000256" key="3">
    <source>
        <dbReference type="ARBA" id="ARBA00022737"/>
    </source>
</evidence>
<evidence type="ECO:0000313" key="8">
    <source>
        <dbReference type="EMBL" id="OQV25859.1"/>
    </source>
</evidence>
<evidence type="ECO:0000256" key="2">
    <source>
        <dbReference type="ARBA" id="ARBA00022490"/>
    </source>
</evidence>
<keyword evidence="2" id="KW-0963">Cytoplasm</keyword>
<sequence>MPGKGGWGGPVDTCRVRGSTANSPSTISTSGGSTQGDASQQHPQHPFPSGGRQRRLSSDDSGIRYYPMDHADLHQQHLISQRGWKDDSNQVLNYSAARRLWDGRSPPPPFSPDDRQNASKNAFNSPWRNEKSVWGSATGPQGLVSQPISVQNRGGRGGYFGASSTTGDTGGSILSPQQNEGIRLVYDVLSSSPATAPKDVELRRRMQQLSLANDLSDLAEGESSGSGGERNVPNKSKADNENDRSQHESASGQSKTDSSGGGINRLTSDHVVEEGRSGISITQGQSDEGSTEQGHRQKVTVGIPMPGHHSSGRSNRTSHCSGDSHRHNSRHNQQSHSHHHRRPSDIENSFKQLASGTVLMPDAGNMDLSNFAFPESVNMYDYSNAAGLVLSSSLDLPGMIDFSQQIATMQQRESQQQMMMQPQAMYQPGIMAGAYQDPVSYAQQAVQQQPSPSMYGPSPISIYGPQAPWAYYGPPGVGAPGQPVSTNTDGRISPPINGYSQPPLTGNSTNMQAITGGYVFSPAFWDRSSGQLVQIGSPAGIGMHPPPSGMSTIGMMPPTYRFVQPMMMNGGGSGAPLQQAQQQPQQQQQQGRRDSTDYPGRRNQQSFFTPIPTMGPIPGSPNHLNMMAGSPPPLYSPTEIVSPPYVQSHVRHNSFSKQPSGRIGSSAVGMSMYDRTPQPPVQVGVSQRSRLLEDFRNNRYPNLTFREVQGHIVEFSQDQHGSRFIQQKLERATLHEKQIVYNEILPTVLHLMQDVFSNYVVQKFLELGSPEQKQNLGSMIVKSVLPLSLQMYGCRVVQKALEVISKDQQREIVMQLEGNVVKLVKDQNGNHVIQKAIECVPPDLISFICKSITGQVYSLSTHPYGCRVIQRILEHCTDDQTRPILEELYHRIDELIVNEYGNYVIQHIIEHGKPDDRSRCIDSCRGKIVHLSQHKFASNVIEKCVLNSNRLQRVQIVEEICTVDGMQSQLFQMMKDPFANYVVQKLLDIAEPPQRKLLLQNIKPHVAQLRKLSYGKHILAKLEKHFPSKSGLGSGGGGSNPSLNEMHMLTSSGVM</sequence>
<feature type="region of interest" description="Disordered" evidence="6">
    <location>
        <begin position="301"/>
        <end position="345"/>
    </location>
</feature>
<dbReference type="PROSITE" id="PS50303">
    <property type="entry name" value="PUM_HD"/>
    <property type="match status" value="1"/>
</dbReference>
<feature type="compositionally biased region" description="Basic and acidic residues" evidence="6">
    <location>
        <begin position="591"/>
        <end position="600"/>
    </location>
</feature>
<feature type="region of interest" description="Disordered" evidence="6">
    <location>
        <begin position="213"/>
        <end position="266"/>
    </location>
</feature>
<keyword evidence="3" id="KW-0677">Repeat</keyword>
<dbReference type="InterPro" id="IPR033712">
    <property type="entry name" value="Pumilio_RNA-bd"/>
</dbReference>
<dbReference type="SMART" id="SM00025">
    <property type="entry name" value="Pumilio"/>
    <property type="match status" value="8"/>
</dbReference>
<dbReference type="CDD" id="cd07920">
    <property type="entry name" value="Pumilio"/>
    <property type="match status" value="1"/>
</dbReference>
<feature type="region of interest" description="Disordered" evidence="6">
    <location>
        <begin position="1"/>
        <end position="69"/>
    </location>
</feature>
<dbReference type="EMBL" id="MTYJ01000001">
    <property type="protein sequence ID" value="OQV25859.1"/>
    <property type="molecule type" value="Genomic_DNA"/>
</dbReference>
<accession>A0A1W0XEF8</accession>
<feature type="repeat" description="Pumilio" evidence="5">
    <location>
        <begin position="815"/>
        <end position="850"/>
    </location>
</feature>
<dbReference type="OrthoDB" id="668540at2759"/>
<dbReference type="PROSITE" id="PS50302">
    <property type="entry name" value="PUM"/>
    <property type="match status" value="8"/>
</dbReference>
<keyword evidence="9" id="KW-1185">Reference proteome</keyword>
<feature type="repeat" description="Pumilio" evidence="5">
    <location>
        <begin position="743"/>
        <end position="778"/>
    </location>
</feature>
<evidence type="ECO:0000256" key="5">
    <source>
        <dbReference type="PROSITE-ProRule" id="PRU00317"/>
    </source>
</evidence>
<feature type="compositionally biased region" description="Polar residues" evidence="6">
    <location>
        <begin position="312"/>
        <end position="321"/>
    </location>
</feature>
<dbReference type="InterPro" id="IPR011989">
    <property type="entry name" value="ARM-like"/>
</dbReference>
<feature type="repeat" description="Pumilio" evidence="5">
    <location>
        <begin position="707"/>
        <end position="742"/>
    </location>
</feature>
<feature type="compositionally biased region" description="Basic and acidic residues" evidence="6">
    <location>
        <begin position="56"/>
        <end position="69"/>
    </location>
</feature>
<feature type="compositionally biased region" description="Polar residues" evidence="6">
    <location>
        <begin position="118"/>
        <end position="127"/>
    </location>
</feature>
<feature type="repeat" description="Pumilio" evidence="5">
    <location>
        <begin position="851"/>
        <end position="886"/>
    </location>
</feature>
<dbReference type="GO" id="GO:0010608">
    <property type="term" value="P:post-transcriptional regulation of gene expression"/>
    <property type="evidence" value="ECO:0007669"/>
    <property type="project" value="TreeGrafter"/>
</dbReference>
<evidence type="ECO:0000259" key="7">
    <source>
        <dbReference type="PROSITE" id="PS50303"/>
    </source>
</evidence>
<evidence type="ECO:0000256" key="6">
    <source>
        <dbReference type="SAM" id="MobiDB-lite"/>
    </source>
</evidence>
<feature type="region of interest" description="Disordered" evidence="6">
    <location>
        <begin position="565"/>
        <end position="614"/>
    </location>
</feature>
<keyword evidence="4" id="KW-0694">RNA-binding</keyword>
<evidence type="ECO:0000256" key="1">
    <source>
        <dbReference type="ARBA" id="ARBA00004496"/>
    </source>
</evidence>
<feature type="compositionally biased region" description="Low complexity" evidence="6">
    <location>
        <begin position="578"/>
        <end position="590"/>
    </location>
</feature>
<proteinExistence type="predicted"/>
<feature type="region of interest" description="Disordered" evidence="6">
    <location>
        <begin position="98"/>
        <end position="176"/>
    </location>
</feature>
<dbReference type="InterPro" id="IPR033133">
    <property type="entry name" value="PUM-HD"/>
</dbReference>
<dbReference type="Proteomes" id="UP000192578">
    <property type="component" value="Unassembled WGS sequence"/>
</dbReference>
<comment type="subcellular location">
    <subcellularLocation>
        <location evidence="1">Cytoplasm</location>
    </subcellularLocation>
</comment>
<gene>
    <name evidence="8" type="ORF">BV898_00008</name>
</gene>
<dbReference type="Gene3D" id="1.25.10.10">
    <property type="entry name" value="Leucine-rich Repeat Variant"/>
    <property type="match status" value="1"/>
</dbReference>
<protein>
    <submittedName>
        <fullName evidence="8">Pumilio-like protein 2</fullName>
    </submittedName>
</protein>
<organism evidence="8 9">
    <name type="scientific">Hypsibius exemplaris</name>
    <name type="common">Freshwater tardigrade</name>
    <dbReference type="NCBI Taxonomy" id="2072580"/>
    <lineage>
        <taxon>Eukaryota</taxon>
        <taxon>Metazoa</taxon>
        <taxon>Ecdysozoa</taxon>
        <taxon>Tardigrada</taxon>
        <taxon>Eutardigrada</taxon>
        <taxon>Parachela</taxon>
        <taxon>Hypsibioidea</taxon>
        <taxon>Hypsibiidae</taxon>
        <taxon>Hypsibius</taxon>
    </lineage>
</organism>
<feature type="repeat" description="Pumilio" evidence="5">
    <location>
        <begin position="923"/>
        <end position="958"/>
    </location>
</feature>
<dbReference type="InterPro" id="IPR001313">
    <property type="entry name" value="Pumilio_RNA-bd_rpt"/>
</dbReference>
<feature type="compositionally biased region" description="Polar residues" evidence="6">
    <location>
        <begin position="143"/>
        <end position="152"/>
    </location>
</feature>
<feature type="compositionally biased region" description="Low complexity" evidence="6">
    <location>
        <begin position="23"/>
        <end position="36"/>
    </location>
</feature>
<feature type="compositionally biased region" description="Polar residues" evidence="6">
    <location>
        <begin position="248"/>
        <end position="258"/>
    </location>
</feature>
<dbReference type="PANTHER" id="PTHR12537:SF12">
    <property type="entry name" value="MATERNAL PROTEIN PUMILIO"/>
    <property type="match status" value="1"/>
</dbReference>
<feature type="compositionally biased region" description="Basic and acidic residues" evidence="6">
    <location>
        <begin position="236"/>
        <end position="247"/>
    </location>
</feature>
<evidence type="ECO:0000256" key="4">
    <source>
        <dbReference type="ARBA" id="ARBA00022884"/>
    </source>
</evidence>
<feature type="repeat" description="Pumilio" evidence="5">
    <location>
        <begin position="965"/>
        <end position="1000"/>
    </location>
</feature>
<dbReference type="FunFam" id="1.25.10.10:FF:000004">
    <property type="entry name" value="Pumilio homolog 1 isoform 2"/>
    <property type="match status" value="1"/>
</dbReference>
<reference evidence="9" key="1">
    <citation type="submission" date="2017-01" db="EMBL/GenBank/DDBJ databases">
        <title>Comparative genomics of anhydrobiosis in the tardigrade Hypsibius dujardini.</title>
        <authorList>
            <person name="Yoshida Y."/>
            <person name="Koutsovoulos G."/>
            <person name="Laetsch D."/>
            <person name="Stevens L."/>
            <person name="Kumar S."/>
            <person name="Horikawa D."/>
            <person name="Ishino K."/>
            <person name="Komine S."/>
            <person name="Tomita M."/>
            <person name="Blaxter M."/>
            <person name="Arakawa K."/>
        </authorList>
    </citation>
    <scope>NUCLEOTIDE SEQUENCE [LARGE SCALE GENOMIC DNA]</scope>
    <source>
        <strain evidence="9">Z151</strain>
    </source>
</reference>
<feature type="repeat" description="Pumilio" evidence="5">
    <location>
        <begin position="887"/>
        <end position="922"/>
    </location>
</feature>
<feature type="repeat" description="Pumilio" evidence="5">
    <location>
        <begin position="779"/>
        <end position="814"/>
    </location>
</feature>
<evidence type="ECO:0000313" key="9">
    <source>
        <dbReference type="Proteomes" id="UP000192578"/>
    </source>
</evidence>
<dbReference type="PANTHER" id="PTHR12537">
    <property type="entry name" value="RNA BINDING PROTEIN PUMILIO-RELATED"/>
    <property type="match status" value="1"/>
</dbReference>
<dbReference type="GO" id="GO:0003730">
    <property type="term" value="F:mRNA 3'-UTR binding"/>
    <property type="evidence" value="ECO:0007669"/>
    <property type="project" value="TreeGrafter"/>
</dbReference>
<dbReference type="Pfam" id="PF00806">
    <property type="entry name" value="PUF"/>
    <property type="match status" value="8"/>
</dbReference>
<dbReference type="InterPro" id="IPR016024">
    <property type="entry name" value="ARM-type_fold"/>
</dbReference>
<dbReference type="GO" id="GO:0005737">
    <property type="term" value="C:cytoplasm"/>
    <property type="evidence" value="ECO:0007669"/>
    <property type="project" value="UniProtKB-SubCell"/>
</dbReference>
<feature type="domain" description="PUM-HD" evidence="7">
    <location>
        <begin position="687"/>
        <end position="1026"/>
    </location>
</feature>